<dbReference type="InterPro" id="IPR000885">
    <property type="entry name" value="Fib_collagen_C"/>
</dbReference>
<keyword evidence="2" id="KW-0964">Secreted</keyword>
<feature type="signal peptide" evidence="4">
    <location>
        <begin position="1"/>
        <end position="20"/>
    </location>
</feature>
<comment type="subcellular location">
    <subcellularLocation>
        <location evidence="1">Secreted</location>
    </subcellularLocation>
</comment>
<reference evidence="6 7" key="1">
    <citation type="submission" date="2022-05" db="EMBL/GenBank/DDBJ databases">
        <authorList>
            <consortium name="Genoscope - CEA"/>
            <person name="William W."/>
        </authorList>
    </citation>
    <scope>NUCLEOTIDE SEQUENCE [LARGE SCALE GENOMIC DNA]</scope>
</reference>
<gene>
    <name evidence="6" type="ORF">PLOB_00032180</name>
</gene>
<evidence type="ECO:0000313" key="7">
    <source>
        <dbReference type="Proteomes" id="UP001159405"/>
    </source>
</evidence>
<feature type="domain" description="Fibrillar collagen NC1" evidence="5">
    <location>
        <begin position="76"/>
        <end position="163"/>
    </location>
</feature>
<dbReference type="Gene3D" id="2.60.120.1000">
    <property type="match status" value="1"/>
</dbReference>
<organism evidence="6 7">
    <name type="scientific">Porites lobata</name>
    <dbReference type="NCBI Taxonomy" id="104759"/>
    <lineage>
        <taxon>Eukaryota</taxon>
        <taxon>Metazoa</taxon>
        <taxon>Cnidaria</taxon>
        <taxon>Anthozoa</taxon>
        <taxon>Hexacorallia</taxon>
        <taxon>Scleractinia</taxon>
        <taxon>Fungiina</taxon>
        <taxon>Poritidae</taxon>
        <taxon>Porites</taxon>
    </lineage>
</organism>
<dbReference type="NCBIfam" id="NF040941">
    <property type="entry name" value="GGGWT_bact"/>
    <property type="match status" value="1"/>
</dbReference>
<accession>A0ABN8S608</accession>
<comment type="caution">
    <text evidence="6">The sequence shown here is derived from an EMBL/GenBank/DDBJ whole genome shotgun (WGS) entry which is preliminary data.</text>
</comment>
<dbReference type="Proteomes" id="UP001159405">
    <property type="component" value="Unassembled WGS sequence"/>
</dbReference>
<keyword evidence="3" id="KW-0176">Collagen</keyword>
<evidence type="ECO:0000256" key="3">
    <source>
        <dbReference type="ARBA" id="ARBA00023119"/>
    </source>
</evidence>
<dbReference type="SUPFAM" id="SSF56496">
    <property type="entry name" value="Fibrinogen C-terminal domain-like"/>
    <property type="match status" value="1"/>
</dbReference>
<proteinExistence type="predicted"/>
<evidence type="ECO:0000313" key="6">
    <source>
        <dbReference type="EMBL" id="CAH3185194.1"/>
    </source>
</evidence>
<sequence>MHHLTRLCLIFSGIILCVEGASNSHTCNCNCGYRYSYGQLLDGHHSYSCQPKRAGQLKFTDGRLFVCTGNEWKALQYVNESSTTPNVPYGSKAKPGFSCKDIKTKNNGKQNGIFWIRLNDKETSFPVYCDMVAGGWTMVFKAVSGVKENVYSTYTSGQTYHEKVLAALDVTNSYFNDYKNRIVLKWKDFGASEARVVLYKGGKLMKELKFNAKGSDKLNWFSLSRLSQSPWSDIKSEPKNYFSIVGKPKDYRHFFINRNYGGCSADAGWMLVSGPVFCTWETRFLPRKNVILYSNKTVYTNWNTYSNVGVADVMAVYLR</sequence>
<dbReference type="InterPro" id="IPR036056">
    <property type="entry name" value="Fibrinogen-like_C"/>
</dbReference>
<dbReference type="EMBL" id="CALNXK010000415">
    <property type="protein sequence ID" value="CAH3185194.1"/>
    <property type="molecule type" value="Genomic_DNA"/>
</dbReference>
<name>A0ABN8S608_9CNID</name>
<keyword evidence="4" id="KW-0732">Signal</keyword>
<feature type="chain" id="PRO_5047238788" description="Fibrillar collagen NC1 domain-containing protein" evidence="4">
    <location>
        <begin position="21"/>
        <end position="319"/>
    </location>
</feature>
<evidence type="ECO:0000256" key="2">
    <source>
        <dbReference type="ARBA" id="ARBA00022525"/>
    </source>
</evidence>
<protein>
    <recommendedName>
        <fullName evidence="5">Fibrillar collagen NC1 domain-containing protein</fullName>
    </recommendedName>
</protein>
<keyword evidence="7" id="KW-1185">Reference proteome</keyword>
<evidence type="ECO:0000259" key="5">
    <source>
        <dbReference type="Pfam" id="PF01410"/>
    </source>
</evidence>
<dbReference type="Pfam" id="PF01410">
    <property type="entry name" value="COLFI"/>
    <property type="match status" value="1"/>
</dbReference>
<evidence type="ECO:0000256" key="1">
    <source>
        <dbReference type="ARBA" id="ARBA00004613"/>
    </source>
</evidence>
<evidence type="ECO:0000256" key="4">
    <source>
        <dbReference type="SAM" id="SignalP"/>
    </source>
</evidence>